<dbReference type="InterPro" id="IPR001509">
    <property type="entry name" value="Epimerase_deHydtase"/>
</dbReference>
<proteinExistence type="predicted"/>
<organism evidence="2 3">
    <name type="scientific">Azotobacter chroococcum</name>
    <dbReference type="NCBI Taxonomy" id="353"/>
    <lineage>
        <taxon>Bacteria</taxon>
        <taxon>Pseudomonadati</taxon>
        <taxon>Pseudomonadota</taxon>
        <taxon>Gammaproteobacteria</taxon>
        <taxon>Pseudomonadales</taxon>
        <taxon>Pseudomonadaceae</taxon>
        <taxon>Azotobacter</taxon>
    </lineage>
</organism>
<name>A0AA43Z9Q1_9GAMM</name>
<comment type="caution">
    <text evidence="2">The sequence shown here is derived from an EMBL/GenBank/DDBJ whole genome shotgun (WGS) entry which is preliminary data.</text>
</comment>
<dbReference type="PANTHER" id="PTHR43245">
    <property type="entry name" value="BIFUNCTIONAL POLYMYXIN RESISTANCE PROTEIN ARNA"/>
    <property type="match status" value="1"/>
</dbReference>
<dbReference type="InterPro" id="IPR050177">
    <property type="entry name" value="Lipid_A_modif_metabolic_enz"/>
</dbReference>
<gene>
    <name evidence="2" type="ORF">HA520_19575</name>
</gene>
<evidence type="ECO:0000313" key="3">
    <source>
        <dbReference type="Proteomes" id="UP000736384"/>
    </source>
</evidence>
<evidence type="ECO:0000313" key="2">
    <source>
        <dbReference type="EMBL" id="NHN79451.1"/>
    </source>
</evidence>
<protein>
    <submittedName>
        <fullName evidence="2">NAD-dependent epimerase/dehydratase family protein</fullName>
    </submittedName>
</protein>
<sequence>MARIVALTGATGFIGAVLRRRLTQAGVSLRALNRRRDGFEDGTEWIRGTLEDADALARLVAGADAVVHCAGAVRGGTPGHFERVNVDGSLRLIEAARNAGRCERFLLVSSLAARHPELSWYAHSKFEAERRVRQAAGDIAVTVFRPTAVYGPGDREMRPLFEWLLRGWLFAPGPGDARLSFLHVEDLAGAVQCWLDAPQAPAATYELNDCQPDGYDWERIASIAAGIRRGPVRRIPIPAPFLKGLARVNLLVSHLSRRAPMLTPAKVEELTHPDWSCSNEPIRRDLGWEPRIALRNALQERWF</sequence>
<feature type="domain" description="NAD-dependent epimerase/dehydratase" evidence="1">
    <location>
        <begin position="6"/>
        <end position="201"/>
    </location>
</feature>
<dbReference type="AlphaFoldDB" id="A0AA43Z9Q1"/>
<dbReference type="SUPFAM" id="SSF51735">
    <property type="entry name" value="NAD(P)-binding Rossmann-fold domains"/>
    <property type="match status" value="1"/>
</dbReference>
<dbReference type="RefSeq" id="WP_165893884.1">
    <property type="nucleotide sequence ID" value="NZ_JAAPAP010000020.1"/>
</dbReference>
<dbReference type="Pfam" id="PF01370">
    <property type="entry name" value="Epimerase"/>
    <property type="match status" value="1"/>
</dbReference>
<evidence type="ECO:0000259" key="1">
    <source>
        <dbReference type="Pfam" id="PF01370"/>
    </source>
</evidence>
<dbReference type="Gene3D" id="3.40.50.720">
    <property type="entry name" value="NAD(P)-binding Rossmann-like Domain"/>
    <property type="match status" value="1"/>
</dbReference>
<accession>A0AA43Z9Q1</accession>
<reference evidence="2" key="1">
    <citation type="submission" date="2020-03" db="EMBL/GenBank/DDBJ databases">
        <title>Genome assembly of Azotobacter chroococcum W5.</title>
        <authorList>
            <person name="Kannepalli A."/>
        </authorList>
    </citation>
    <scope>NUCLEOTIDE SEQUENCE</scope>
    <source>
        <strain evidence="2">W5</strain>
    </source>
</reference>
<dbReference type="InterPro" id="IPR036291">
    <property type="entry name" value="NAD(P)-bd_dom_sf"/>
</dbReference>
<dbReference type="EMBL" id="JAAPAP010000020">
    <property type="protein sequence ID" value="NHN79451.1"/>
    <property type="molecule type" value="Genomic_DNA"/>
</dbReference>
<dbReference type="Proteomes" id="UP000736384">
    <property type="component" value="Unassembled WGS sequence"/>
</dbReference>